<accession>A0A0G1YDZ4</accession>
<dbReference type="Proteomes" id="UP000033870">
    <property type="component" value="Unassembled WGS sequence"/>
</dbReference>
<reference evidence="2 3" key="1">
    <citation type="journal article" date="2015" name="Nature">
        <title>rRNA introns, odd ribosomes, and small enigmatic genomes across a large radiation of phyla.</title>
        <authorList>
            <person name="Brown C.T."/>
            <person name="Hug L.A."/>
            <person name="Thomas B.C."/>
            <person name="Sharon I."/>
            <person name="Castelle C.J."/>
            <person name="Singh A."/>
            <person name="Wilkins M.J."/>
            <person name="Williams K.H."/>
            <person name="Banfield J.F."/>
        </authorList>
    </citation>
    <scope>NUCLEOTIDE SEQUENCE [LARGE SCALE GENOMIC DNA]</scope>
</reference>
<evidence type="ECO:0000313" key="3">
    <source>
        <dbReference type="Proteomes" id="UP000033870"/>
    </source>
</evidence>
<organism evidence="2 3">
    <name type="scientific">Candidatus Magasanikbacteria bacterium GW2011_GWA2_56_11</name>
    <dbReference type="NCBI Taxonomy" id="1619044"/>
    <lineage>
        <taxon>Bacteria</taxon>
        <taxon>Candidatus Magasanikiibacteriota</taxon>
    </lineage>
</organism>
<evidence type="ECO:0000313" key="2">
    <source>
        <dbReference type="EMBL" id="KKW41698.1"/>
    </source>
</evidence>
<feature type="region of interest" description="Disordered" evidence="1">
    <location>
        <begin position="129"/>
        <end position="155"/>
    </location>
</feature>
<dbReference type="STRING" id="1619044.UY92_C0014G0023"/>
<gene>
    <name evidence="2" type="ORF">UY92_C0014G0023</name>
</gene>
<feature type="compositionally biased region" description="Basic and acidic residues" evidence="1">
    <location>
        <begin position="129"/>
        <end position="145"/>
    </location>
</feature>
<sequence>MDESRLRYADEIERERLEPVIATIVGQAESEIDDENGRERYWLRYGSRTLDLLFEYAEPGVGWISDRLERTGSEADSRPQEDTLLYEAAKRLMEQVTARRKQPHEFRYSATSEKMIKWAHKDGRHIFRWDSIEPNDDPHRPRTDFVKTFNPPTHD</sequence>
<proteinExistence type="predicted"/>
<protein>
    <submittedName>
        <fullName evidence="2">Uncharacterized protein</fullName>
    </submittedName>
</protein>
<dbReference type="AlphaFoldDB" id="A0A0G1YDZ4"/>
<dbReference type="EMBL" id="LCRX01000014">
    <property type="protein sequence ID" value="KKW41698.1"/>
    <property type="molecule type" value="Genomic_DNA"/>
</dbReference>
<evidence type="ECO:0000256" key="1">
    <source>
        <dbReference type="SAM" id="MobiDB-lite"/>
    </source>
</evidence>
<name>A0A0G1YDZ4_9BACT</name>
<comment type="caution">
    <text evidence="2">The sequence shown here is derived from an EMBL/GenBank/DDBJ whole genome shotgun (WGS) entry which is preliminary data.</text>
</comment>